<dbReference type="PANTHER" id="PTHR11781:SF22">
    <property type="entry name" value="TYPE I IODOTHYRONINE DEIODINASE"/>
    <property type="match status" value="1"/>
</dbReference>
<proteinExistence type="predicted"/>
<dbReference type="GO" id="GO:0004800">
    <property type="term" value="F:thyroxine 5'-deiodinase activity"/>
    <property type="evidence" value="ECO:0007669"/>
    <property type="project" value="InterPro"/>
</dbReference>
<accession>X6LI43</accession>
<dbReference type="EMBL" id="ASPP01038724">
    <property type="protein sequence ID" value="ETO01289.1"/>
    <property type="molecule type" value="Genomic_DNA"/>
</dbReference>
<dbReference type="Pfam" id="PF00837">
    <property type="entry name" value="T4_deiodinase"/>
    <property type="match status" value="1"/>
</dbReference>
<gene>
    <name evidence="2" type="ORF">RFI_36155</name>
</gene>
<dbReference type="AlphaFoldDB" id="X6LI43"/>
<comment type="caution">
    <text evidence="2">The sequence shown here is derived from an EMBL/GenBank/DDBJ whole genome shotgun (WGS) entry which is preliminary data.</text>
</comment>
<reference evidence="2 3" key="1">
    <citation type="journal article" date="2013" name="Curr. Biol.">
        <title>The Genome of the Foraminiferan Reticulomyxa filosa.</title>
        <authorList>
            <person name="Glockner G."/>
            <person name="Hulsmann N."/>
            <person name="Schleicher M."/>
            <person name="Noegel A.A."/>
            <person name="Eichinger L."/>
            <person name="Gallinger C."/>
            <person name="Pawlowski J."/>
            <person name="Sierra R."/>
            <person name="Euteneuer U."/>
            <person name="Pillet L."/>
            <person name="Moustafa A."/>
            <person name="Platzer M."/>
            <person name="Groth M."/>
            <person name="Szafranski K."/>
            <person name="Schliwa M."/>
        </authorList>
    </citation>
    <scope>NUCLEOTIDE SEQUENCE [LARGE SCALE GENOMIC DNA]</scope>
</reference>
<evidence type="ECO:0000313" key="3">
    <source>
        <dbReference type="Proteomes" id="UP000023152"/>
    </source>
</evidence>
<dbReference type="InterPro" id="IPR000643">
    <property type="entry name" value="Iodothyronine_deiodinase"/>
</dbReference>
<dbReference type="Proteomes" id="UP000023152">
    <property type="component" value="Unassembled WGS sequence"/>
</dbReference>
<dbReference type="Gene3D" id="3.40.30.10">
    <property type="entry name" value="Glutaredoxin"/>
    <property type="match status" value="1"/>
</dbReference>
<evidence type="ECO:0000313" key="2">
    <source>
        <dbReference type="EMBL" id="ETO01289.1"/>
    </source>
</evidence>
<protein>
    <submittedName>
        <fullName evidence="2">Uncharacterized protein</fullName>
    </submittedName>
</protein>
<evidence type="ECO:0000256" key="1">
    <source>
        <dbReference type="SAM" id="MobiDB-lite"/>
    </source>
</evidence>
<sequence length="480" mass="56038">MATFDETKEVEKPVDSKMKSDEDTLSFLPDNNKNRWNFTKGDKKVSKKCLERGLNKQEKVRIQKKKMHALVVFNEISARLLDWRRRKRTSTKNNIAASVTKFNNITLISRSLRALCSSNPSILEVKEKRSSGRMMMALMMASMNGRINFDFCSAVQKKKNFIKIRIWGGQMYHIKMYAPIQPTKCPETCSAITRETLLKMLKRENEIRLGKEMLDCLEDESSQYERTKKLGESSNEVFIPWSIETFQKKVVHEFGYKTDTEVTYALQMLRAARTLYPNDVEIKNAAFYLKYNRARRGELRVGDIYKDVPLLTCSQQEIRLSELVDRKPTVVISGNVFGDVCNFVCVYITEAHAVDEWPIRTKSELCIKQHRTSQDRCSMATTFKKEHKFAFPVFVDTMENNFEQTYAAWPLRAFIIEDNHISFILEPKNPGYYDLNDLYLELMLLALAKHIFHLEITKLYTYKMTEIHLCGVFPEPFKKK</sequence>
<keyword evidence="3" id="KW-1185">Reference proteome</keyword>
<feature type="compositionally biased region" description="Basic and acidic residues" evidence="1">
    <location>
        <begin position="1"/>
        <end position="22"/>
    </location>
</feature>
<organism evidence="2 3">
    <name type="scientific">Reticulomyxa filosa</name>
    <dbReference type="NCBI Taxonomy" id="46433"/>
    <lineage>
        <taxon>Eukaryota</taxon>
        <taxon>Sar</taxon>
        <taxon>Rhizaria</taxon>
        <taxon>Retaria</taxon>
        <taxon>Foraminifera</taxon>
        <taxon>Monothalamids</taxon>
        <taxon>Reticulomyxidae</taxon>
        <taxon>Reticulomyxa</taxon>
    </lineage>
</organism>
<dbReference type="PANTHER" id="PTHR11781">
    <property type="entry name" value="IODOTHYRONINE DEIODINASE"/>
    <property type="match status" value="1"/>
</dbReference>
<feature type="region of interest" description="Disordered" evidence="1">
    <location>
        <begin position="1"/>
        <end position="26"/>
    </location>
</feature>
<dbReference type="OrthoDB" id="428577at2759"/>
<name>X6LI43_RETFI</name>